<evidence type="ECO:0000313" key="4">
    <source>
        <dbReference type="Proteomes" id="UP000821866"/>
    </source>
</evidence>
<proteinExistence type="predicted"/>
<keyword evidence="2" id="KW-1133">Transmembrane helix</keyword>
<accession>A0A9J6DHE0</accession>
<dbReference type="GO" id="GO:0004867">
    <property type="term" value="F:serine-type endopeptidase inhibitor activity"/>
    <property type="evidence" value="ECO:0007669"/>
    <property type="project" value="InterPro"/>
</dbReference>
<feature type="region of interest" description="Disordered" evidence="1">
    <location>
        <begin position="240"/>
        <end position="259"/>
    </location>
</feature>
<feature type="transmembrane region" description="Helical" evidence="2">
    <location>
        <begin position="158"/>
        <end position="178"/>
    </location>
</feature>
<sequence length="472" mass="53101">MISTTKIRRPPSVIPNERRKLRRVSFLESSTADVTEGAIGDVSESIIWKARDEPQPTRLNDAKYDFRFSSDKSKSRIRPSAASASHLFEGSQQPSHVTLAPKRSPVMTAILQGSPLSPPPPSRNDQVYVFDPESKVCQTRREDRDDRDGSEQPCLQNFGIGVLVAALVAAVLTLALTADRPTTQVNRKEVSPLPRELEEFAAAGGNKIVQSIDARRAAARIGTKAMTMHRKVLLATASTSLKTKTKRQPASRLHTENQTRHAGRGCGRRFYTYCEQERREAYYDDRSQSCAWSERDRVRVCNRGANRFPNIETCLDSCARDPPRERCFESVLLTDCSRRDVVEKWWFFDGSRCVHWDFPMGDCPSSRGGRTFRSLRECSLTCLHHRHFGRRQRLDGAPVPQRSRCHAPLAVTCDSRDIRFPYFADMTARGSARCVKTSTPTLLSRLCLVGSNRFDSLSTCKEVCGSSPREVS</sequence>
<dbReference type="Gene3D" id="4.10.410.10">
    <property type="entry name" value="Pancreatic trypsin inhibitor Kunitz domain"/>
    <property type="match status" value="1"/>
</dbReference>
<dbReference type="VEuPathDB" id="VectorBase:LOC119160902"/>
<evidence type="ECO:0000256" key="1">
    <source>
        <dbReference type="SAM" id="MobiDB-lite"/>
    </source>
</evidence>
<reference evidence="3" key="1">
    <citation type="journal article" date="2020" name="Cell">
        <title>Large-Scale Comparative Analyses of Tick Genomes Elucidate Their Genetic Diversity and Vector Capacities.</title>
        <authorList>
            <consortium name="Tick Genome and Microbiome Consortium (TIGMIC)"/>
            <person name="Jia N."/>
            <person name="Wang J."/>
            <person name="Shi W."/>
            <person name="Du L."/>
            <person name="Sun Y."/>
            <person name="Zhan W."/>
            <person name="Jiang J.F."/>
            <person name="Wang Q."/>
            <person name="Zhang B."/>
            <person name="Ji P."/>
            <person name="Bell-Sakyi L."/>
            <person name="Cui X.M."/>
            <person name="Yuan T.T."/>
            <person name="Jiang B.G."/>
            <person name="Yang W.F."/>
            <person name="Lam T.T."/>
            <person name="Chang Q.C."/>
            <person name="Ding S.J."/>
            <person name="Wang X.J."/>
            <person name="Zhu J.G."/>
            <person name="Ruan X.D."/>
            <person name="Zhao L."/>
            <person name="Wei J.T."/>
            <person name="Ye R.Z."/>
            <person name="Que T.C."/>
            <person name="Du C.H."/>
            <person name="Zhou Y.H."/>
            <person name="Cheng J.X."/>
            <person name="Dai P.F."/>
            <person name="Guo W.B."/>
            <person name="Han X.H."/>
            <person name="Huang E.J."/>
            <person name="Li L.F."/>
            <person name="Wei W."/>
            <person name="Gao Y.C."/>
            <person name="Liu J.Z."/>
            <person name="Shao H.Z."/>
            <person name="Wang X."/>
            <person name="Wang C.C."/>
            <person name="Yang T.C."/>
            <person name="Huo Q.B."/>
            <person name="Li W."/>
            <person name="Chen H.Y."/>
            <person name="Chen S.E."/>
            <person name="Zhou L.G."/>
            <person name="Ni X.B."/>
            <person name="Tian J.H."/>
            <person name="Sheng Y."/>
            <person name="Liu T."/>
            <person name="Pan Y.S."/>
            <person name="Xia L.Y."/>
            <person name="Li J."/>
            <person name="Zhao F."/>
            <person name="Cao W.C."/>
        </authorList>
    </citation>
    <scope>NUCLEOTIDE SEQUENCE</scope>
    <source>
        <strain evidence="3">Rmic-2018</strain>
    </source>
</reference>
<dbReference type="InterPro" id="IPR036880">
    <property type="entry name" value="Kunitz_BPTI_sf"/>
</dbReference>
<comment type="caution">
    <text evidence="3">The sequence shown here is derived from an EMBL/GenBank/DDBJ whole genome shotgun (WGS) entry which is preliminary data.</text>
</comment>
<protein>
    <submittedName>
        <fullName evidence="3">Uncharacterized protein</fullName>
    </submittedName>
</protein>
<reference evidence="3" key="2">
    <citation type="submission" date="2021-09" db="EMBL/GenBank/DDBJ databases">
        <authorList>
            <person name="Jia N."/>
            <person name="Wang J."/>
            <person name="Shi W."/>
            <person name="Du L."/>
            <person name="Sun Y."/>
            <person name="Zhan W."/>
            <person name="Jiang J."/>
            <person name="Wang Q."/>
            <person name="Zhang B."/>
            <person name="Ji P."/>
            <person name="Sakyi L.B."/>
            <person name="Cui X."/>
            <person name="Yuan T."/>
            <person name="Jiang B."/>
            <person name="Yang W."/>
            <person name="Lam T.T.-Y."/>
            <person name="Chang Q."/>
            <person name="Ding S."/>
            <person name="Wang X."/>
            <person name="Zhu J."/>
            <person name="Ruan X."/>
            <person name="Zhao L."/>
            <person name="Wei J."/>
            <person name="Que T."/>
            <person name="Du C."/>
            <person name="Cheng J."/>
            <person name="Dai P."/>
            <person name="Han X."/>
            <person name="Huang E."/>
            <person name="Gao Y."/>
            <person name="Liu J."/>
            <person name="Shao H."/>
            <person name="Ye R."/>
            <person name="Li L."/>
            <person name="Wei W."/>
            <person name="Wang X."/>
            <person name="Wang C."/>
            <person name="Huo Q."/>
            <person name="Li W."/>
            <person name="Guo W."/>
            <person name="Chen H."/>
            <person name="Chen S."/>
            <person name="Zhou L."/>
            <person name="Zhou L."/>
            <person name="Ni X."/>
            <person name="Tian J."/>
            <person name="Zhou Y."/>
            <person name="Sheng Y."/>
            <person name="Liu T."/>
            <person name="Pan Y."/>
            <person name="Xia L."/>
            <person name="Li J."/>
            <person name="Zhao F."/>
            <person name="Cao W."/>
        </authorList>
    </citation>
    <scope>NUCLEOTIDE SEQUENCE</scope>
    <source>
        <strain evidence="3">Rmic-2018</strain>
        <tissue evidence="3">Larvae</tissue>
    </source>
</reference>
<keyword evidence="2" id="KW-0472">Membrane</keyword>
<evidence type="ECO:0000313" key="3">
    <source>
        <dbReference type="EMBL" id="KAH8021350.1"/>
    </source>
</evidence>
<name>A0A9J6DHE0_RHIMP</name>
<keyword evidence="4" id="KW-1185">Reference proteome</keyword>
<evidence type="ECO:0000256" key="2">
    <source>
        <dbReference type="SAM" id="Phobius"/>
    </source>
</evidence>
<keyword evidence="2" id="KW-0812">Transmembrane</keyword>
<dbReference type="Proteomes" id="UP000821866">
    <property type="component" value="Chromosome 7"/>
</dbReference>
<dbReference type="EMBL" id="JABSTU010000009">
    <property type="protein sequence ID" value="KAH8021350.1"/>
    <property type="molecule type" value="Genomic_DNA"/>
</dbReference>
<dbReference type="AlphaFoldDB" id="A0A9J6DHE0"/>
<gene>
    <name evidence="3" type="ORF">HPB51_015494</name>
</gene>
<feature type="region of interest" description="Disordered" evidence="1">
    <location>
        <begin position="75"/>
        <end position="99"/>
    </location>
</feature>
<organism evidence="3 4">
    <name type="scientific">Rhipicephalus microplus</name>
    <name type="common">Cattle tick</name>
    <name type="synonym">Boophilus microplus</name>
    <dbReference type="NCBI Taxonomy" id="6941"/>
    <lineage>
        <taxon>Eukaryota</taxon>
        <taxon>Metazoa</taxon>
        <taxon>Ecdysozoa</taxon>
        <taxon>Arthropoda</taxon>
        <taxon>Chelicerata</taxon>
        <taxon>Arachnida</taxon>
        <taxon>Acari</taxon>
        <taxon>Parasitiformes</taxon>
        <taxon>Ixodida</taxon>
        <taxon>Ixodoidea</taxon>
        <taxon>Ixodidae</taxon>
        <taxon>Rhipicephalinae</taxon>
        <taxon>Rhipicephalus</taxon>
        <taxon>Boophilus</taxon>
    </lineage>
</organism>